<dbReference type="RefSeq" id="XP_033422335.1">
    <property type="nucleotide sequence ID" value="XM_033574317.1"/>
</dbReference>
<evidence type="ECO:0000256" key="1">
    <source>
        <dbReference type="ARBA" id="ARBA00022450"/>
    </source>
</evidence>
<evidence type="ECO:0000256" key="2">
    <source>
        <dbReference type="ARBA" id="ARBA00022553"/>
    </source>
</evidence>
<accession>A0A5M9MDG6</accession>
<name>A0A5M9MDG6_9EURO</name>
<sequence>MQTNTCTLTASEPITRCEAVDHFNDSNNSIKNSLINLGIDSMTAIAIHSWLKANSELDVSLSLDELGVDSMAAVAMYSWLRTNHIMEAGIDSMAAVRLRSWLKMTLGVDISIQEIMS</sequence>
<dbReference type="GeneID" id="54332437"/>
<dbReference type="Proteomes" id="UP000324241">
    <property type="component" value="Unassembled WGS sequence"/>
</dbReference>
<dbReference type="Pfam" id="PF00550">
    <property type="entry name" value="PP-binding"/>
    <property type="match status" value="1"/>
</dbReference>
<protein>
    <recommendedName>
        <fullName evidence="3">Carrier domain-containing protein</fullName>
    </recommendedName>
</protein>
<dbReference type="InterPro" id="IPR006162">
    <property type="entry name" value="Ppantetheine_attach_site"/>
</dbReference>
<dbReference type="PROSITE" id="PS50075">
    <property type="entry name" value="CARRIER"/>
    <property type="match status" value="1"/>
</dbReference>
<comment type="caution">
    <text evidence="4">The sequence shown here is derived from an EMBL/GenBank/DDBJ whole genome shotgun (WGS) entry which is preliminary data.</text>
</comment>
<dbReference type="AlphaFoldDB" id="A0A5M9MDG6"/>
<dbReference type="PROSITE" id="PS00012">
    <property type="entry name" value="PHOSPHOPANTETHEINE"/>
    <property type="match status" value="1"/>
</dbReference>
<keyword evidence="2" id="KW-0597">Phosphoprotein</keyword>
<dbReference type="InterPro" id="IPR009081">
    <property type="entry name" value="PP-bd_ACP"/>
</dbReference>
<dbReference type="Gene3D" id="1.10.1200.10">
    <property type="entry name" value="ACP-like"/>
    <property type="match status" value="1"/>
</dbReference>
<feature type="domain" description="Carrier" evidence="3">
    <location>
        <begin position="52"/>
        <end position="117"/>
    </location>
</feature>
<keyword evidence="1" id="KW-0596">Phosphopantetheine</keyword>
<gene>
    <name evidence="4" type="ORF">ATNIH1004_009735</name>
</gene>
<dbReference type="OrthoDB" id="329835at2759"/>
<dbReference type="EMBL" id="QUQM01000005">
    <property type="protein sequence ID" value="KAA8642973.1"/>
    <property type="molecule type" value="Genomic_DNA"/>
</dbReference>
<evidence type="ECO:0000259" key="3">
    <source>
        <dbReference type="PROSITE" id="PS50075"/>
    </source>
</evidence>
<organism evidence="4 5">
    <name type="scientific">Aspergillus tanneri</name>
    <dbReference type="NCBI Taxonomy" id="1220188"/>
    <lineage>
        <taxon>Eukaryota</taxon>
        <taxon>Fungi</taxon>
        <taxon>Dikarya</taxon>
        <taxon>Ascomycota</taxon>
        <taxon>Pezizomycotina</taxon>
        <taxon>Eurotiomycetes</taxon>
        <taxon>Eurotiomycetidae</taxon>
        <taxon>Eurotiales</taxon>
        <taxon>Aspergillaceae</taxon>
        <taxon>Aspergillus</taxon>
        <taxon>Aspergillus subgen. Circumdati</taxon>
    </lineage>
</organism>
<evidence type="ECO:0000313" key="4">
    <source>
        <dbReference type="EMBL" id="KAA8642973.1"/>
    </source>
</evidence>
<dbReference type="VEuPathDB" id="FungiDB:EYZ11_007253"/>
<evidence type="ECO:0000313" key="5">
    <source>
        <dbReference type="Proteomes" id="UP000324241"/>
    </source>
</evidence>
<reference evidence="4 5" key="1">
    <citation type="submission" date="2019-08" db="EMBL/GenBank/DDBJ databases">
        <title>The genome sequence of a newly discovered highly antifungal drug resistant Aspergillus species, Aspergillus tanneri NIH 1004.</title>
        <authorList>
            <person name="Mounaud S."/>
            <person name="Singh I."/>
            <person name="Joardar V."/>
            <person name="Pakala S."/>
            <person name="Pakala S."/>
            <person name="Venepally P."/>
            <person name="Chung J.K."/>
            <person name="Losada L."/>
            <person name="Nierman W.C."/>
        </authorList>
    </citation>
    <scope>NUCLEOTIDE SEQUENCE [LARGE SCALE GENOMIC DNA]</scope>
    <source>
        <strain evidence="4 5">NIH1004</strain>
    </source>
</reference>
<proteinExistence type="predicted"/>
<dbReference type="SUPFAM" id="SSF47336">
    <property type="entry name" value="ACP-like"/>
    <property type="match status" value="1"/>
</dbReference>
<dbReference type="InterPro" id="IPR036736">
    <property type="entry name" value="ACP-like_sf"/>
</dbReference>